<evidence type="ECO:0000313" key="1">
    <source>
        <dbReference type="EMBL" id="CAF1688682.1"/>
    </source>
</evidence>
<protein>
    <submittedName>
        <fullName evidence="1">Uncharacterized protein</fullName>
    </submittedName>
</protein>
<accession>A0A816HJQ7</accession>
<evidence type="ECO:0000313" key="2">
    <source>
        <dbReference type="Proteomes" id="UP000663828"/>
    </source>
</evidence>
<keyword evidence="2" id="KW-1185">Reference proteome</keyword>
<comment type="caution">
    <text evidence="1">The sequence shown here is derived from an EMBL/GenBank/DDBJ whole genome shotgun (WGS) entry which is preliminary data.</text>
</comment>
<name>A0A816HJQ7_ADIRI</name>
<dbReference type="EMBL" id="CAJNOR010018535">
    <property type="protein sequence ID" value="CAF1688682.1"/>
    <property type="molecule type" value="Genomic_DNA"/>
</dbReference>
<dbReference type="Proteomes" id="UP000663828">
    <property type="component" value="Unassembled WGS sequence"/>
</dbReference>
<proteinExistence type="predicted"/>
<gene>
    <name evidence="1" type="ORF">XAT740_LOCUS62962</name>
</gene>
<sequence length="83" mass="9542">MYTMLWLDSKIPNCSTICFLLAFDKPTFNPISDFVLSVQKDSLLIQLRTLIAELLITNRETKTVDPSNIILATIPKYHFSIYC</sequence>
<dbReference type="AlphaFoldDB" id="A0A816HJQ7"/>
<organism evidence="1 2">
    <name type="scientific">Adineta ricciae</name>
    <name type="common">Rotifer</name>
    <dbReference type="NCBI Taxonomy" id="249248"/>
    <lineage>
        <taxon>Eukaryota</taxon>
        <taxon>Metazoa</taxon>
        <taxon>Spiralia</taxon>
        <taxon>Gnathifera</taxon>
        <taxon>Rotifera</taxon>
        <taxon>Eurotatoria</taxon>
        <taxon>Bdelloidea</taxon>
        <taxon>Adinetida</taxon>
        <taxon>Adinetidae</taxon>
        <taxon>Adineta</taxon>
    </lineage>
</organism>
<reference evidence="1" key="1">
    <citation type="submission" date="2021-02" db="EMBL/GenBank/DDBJ databases">
        <authorList>
            <person name="Nowell W R."/>
        </authorList>
    </citation>
    <scope>NUCLEOTIDE SEQUENCE</scope>
</reference>